<organism evidence="1">
    <name type="scientific">Spodoptera frugiperda</name>
    <name type="common">Fall armyworm</name>
    <dbReference type="NCBI Taxonomy" id="7108"/>
    <lineage>
        <taxon>Eukaryota</taxon>
        <taxon>Metazoa</taxon>
        <taxon>Ecdysozoa</taxon>
        <taxon>Arthropoda</taxon>
        <taxon>Hexapoda</taxon>
        <taxon>Insecta</taxon>
        <taxon>Pterygota</taxon>
        <taxon>Neoptera</taxon>
        <taxon>Endopterygota</taxon>
        <taxon>Lepidoptera</taxon>
        <taxon>Glossata</taxon>
        <taxon>Ditrysia</taxon>
        <taxon>Noctuoidea</taxon>
        <taxon>Noctuidae</taxon>
        <taxon>Amphipyrinae</taxon>
        <taxon>Spodoptera</taxon>
    </lineage>
</organism>
<name>A0A2H1V038_SPOFR</name>
<accession>A0A2H1V038</accession>
<evidence type="ECO:0000313" key="1">
    <source>
        <dbReference type="EMBL" id="SOQ34210.1"/>
    </source>
</evidence>
<dbReference type="AlphaFoldDB" id="A0A2H1V038"/>
<protein>
    <submittedName>
        <fullName evidence="1">SFRICE_013170</fullName>
    </submittedName>
</protein>
<gene>
    <name evidence="1" type="ORF">SFRICE_013170</name>
</gene>
<dbReference type="EMBL" id="ODYU01000072">
    <property type="protein sequence ID" value="SOQ34210.1"/>
    <property type="molecule type" value="Genomic_DNA"/>
</dbReference>
<proteinExistence type="predicted"/>
<reference evidence="1" key="1">
    <citation type="submission" date="2016-07" db="EMBL/GenBank/DDBJ databases">
        <authorList>
            <person name="Bretaudeau A."/>
        </authorList>
    </citation>
    <scope>NUCLEOTIDE SEQUENCE</scope>
    <source>
        <strain evidence="1">Rice</strain>
        <tissue evidence="1">Whole body</tissue>
    </source>
</reference>
<sequence length="138" mass="15789">MEKFNEKGRSFKQKREETLNKQEWKEGEAFALQWDDRHLDIGYSNVLAVCQTSNFITQLLRMNPPSRELFKTFTGSQANEIKFRQGNAGKWLKVATATLSFIRSFDCTVGAVAGQFHWSVDIGVSTEKIIPISTQLRI</sequence>